<gene>
    <name evidence="1" type="ORF">GS429_08580</name>
</gene>
<protein>
    <submittedName>
        <fullName evidence="1">Winged helix-turn-helix transcriptional regulator</fullName>
    </submittedName>
</protein>
<reference evidence="1 2" key="1">
    <citation type="submission" date="2020-01" db="EMBL/GenBank/DDBJ databases">
        <title>Natronorubrum sp. JWXQ-INN 674 isolated from Inner Mongolia Autonomous Region of China.</title>
        <authorList>
            <person name="Xue Q."/>
        </authorList>
    </citation>
    <scope>NUCLEOTIDE SEQUENCE [LARGE SCALE GENOMIC DNA]</scope>
    <source>
        <strain evidence="1 2">JWXQ-INN-674</strain>
    </source>
</reference>
<dbReference type="InterPro" id="IPR036390">
    <property type="entry name" value="WH_DNA-bd_sf"/>
</dbReference>
<evidence type="ECO:0000313" key="1">
    <source>
        <dbReference type="EMBL" id="MXV62115.1"/>
    </source>
</evidence>
<dbReference type="CDD" id="cd00090">
    <property type="entry name" value="HTH_ARSR"/>
    <property type="match status" value="1"/>
</dbReference>
<dbReference type="InterPro" id="IPR036388">
    <property type="entry name" value="WH-like_DNA-bd_sf"/>
</dbReference>
<sequence length="86" mass="9536">MAPPTETLSDSPPSAKLVYKVLDYNGSLTQQELAEETMLPKRTVRFALTRLETAELVEGQVSFRDARQSVYSLTEAGEQVRESVSS</sequence>
<dbReference type="Gene3D" id="1.10.10.10">
    <property type="entry name" value="Winged helix-like DNA-binding domain superfamily/Winged helix DNA-binding domain"/>
    <property type="match status" value="1"/>
</dbReference>
<dbReference type="AlphaFoldDB" id="A0A6B0VLU7"/>
<evidence type="ECO:0000313" key="2">
    <source>
        <dbReference type="Proteomes" id="UP000434101"/>
    </source>
</evidence>
<accession>A0A6B0VLU7</accession>
<name>A0A6B0VLU7_9EURY</name>
<organism evidence="1 2">
    <name type="scientific">Natronorubrum halalkaliphilum</name>
    <dbReference type="NCBI Taxonomy" id="2691917"/>
    <lineage>
        <taxon>Archaea</taxon>
        <taxon>Methanobacteriati</taxon>
        <taxon>Methanobacteriota</taxon>
        <taxon>Stenosarchaea group</taxon>
        <taxon>Halobacteria</taxon>
        <taxon>Halobacteriales</taxon>
        <taxon>Natrialbaceae</taxon>
        <taxon>Natronorubrum</taxon>
    </lineage>
</organism>
<dbReference type="InterPro" id="IPR011991">
    <property type="entry name" value="ArsR-like_HTH"/>
</dbReference>
<dbReference type="EMBL" id="WUYX01000027">
    <property type="protein sequence ID" value="MXV62115.1"/>
    <property type="molecule type" value="Genomic_DNA"/>
</dbReference>
<dbReference type="Pfam" id="PF13412">
    <property type="entry name" value="HTH_24"/>
    <property type="match status" value="1"/>
</dbReference>
<dbReference type="SUPFAM" id="SSF46785">
    <property type="entry name" value="Winged helix' DNA-binding domain"/>
    <property type="match status" value="1"/>
</dbReference>
<comment type="caution">
    <text evidence="1">The sequence shown here is derived from an EMBL/GenBank/DDBJ whole genome shotgun (WGS) entry which is preliminary data.</text>
</comment>
<keyword evidence="2" id="KW-1185">Reference proteome</keyword>
<dbReference type="RefSeq" id="WP_160064577.1">
    <property type="nucleotide sequence ID" value="NZ_WUYX01000027.1"/>
</dbReference>
<dbReference type="OrthoDB" id="350804at2157"/>
<dbReference type="Proteomes" id="UP000434101">
    <property type="component" value="Unassembled WGS sequence"/>
</dbReference>
<proteinExistence type="predicted"/>